<keyword evidence="1" id="KW-0472">Membrane</keyword>
<feature type="domain" description="PSD13 N-terminal" evidence="3">
    <location>
        <begin position="290"/>
        <end position="338"/>
    </location>
</feature>
<dbReference type="Pfam" id="PF22037">
    <property type="entry name" value="PSD13_N"/>
    <property type="match status" value="1"/>
</dbReference>
<accession>A0AAW2DN99</accession>
<dbReference type="PANTHER" id="PTHR46310:SF4">
    <property type="entry name" value="OUTER ENVELOPE PROTEIN 64, MITOCHONDRIAL"/>
    <property type="match status" value="1"/>
</dbReference>
<proteinExistence type="predicted"/>
<gene>
    <name evidence="4" type="ORF">SO802_006221</name>
</gene>
<evidence type="ECO:0000313" key="5">
    <source>
        <dbReference type="Proteomes" id="UP001459277"/>
    </source>
</evidence>
<evidence type="ECO:0000256" key="1">
    <source>
        <dbReference type="SAM" id="Phobius"/>
    </source>
</evidence>
<dbReference type="SUPFAM" id="SSF75304">
    <property type="entry name" value="Amidase signature (AS) enzymes"/>
    <property type="match status" value="1"/>
</dbReference>
<dbReference type="InterPro" id="IPR023631">
    <property type="entry name" value="Amidase_dom"/>
</dbReference>
<evidence type="ECO:0000313" key="4">
    <source>
        <dbReference type="EMBL" id="KAL0011113.1"/>
    </source>
</evidence>
<dbReference type="AlphaFoldDB" id="A0AAW2DN99"/>
<dbReference type="Proteomes" id="UP001459277">
    <property type="component" value="Unassembled WGS sequence"/>
</dbReference>
<name>A0AAW2DN99_9ROSI</name>
<evidence type="ECO:0000259" key="2">
    <source>
        <dbReference type="Pfam" id="PF01425"/>
    </source>
</evidence>
<dbReference type="InterPro" id="IPR036928">
    <property type="entry name" value="AS_sf"/>
</dbReference>
<protein>
    <recommendedName>
        <fullName evidence="6">Amidase domain-containing protein</fullName>
    </recommendedName>
</protein>
<organism evidence="4 5">
    <name type="scientific">Lithocarpus litseifolius</name>
    <dbReference type="NCBI Taxonomy" id="425828"/>
    <lineage>
        <taxon>Eukaryota</taxon>
        <taxon>Viridiplantae</taxon>
        <taxon>Streptophyta</taxon>
        <taxon>Embryophyta</taxon>
        <taxon>Tracheophyta</taxon>
        <taxon>Spermatophyta</taxon>
        <taxon>Magnoliopsida</taxon>
        <taxon>eudicotyledons</taxon>
        <taxon>Gunneridae</taxon>
        <taxon>Pentapetalae</taxon>
        <taxon>rosids</taxon>
        <taxon>fabids</taxon>
        <taxon>Fagales</taxon>
        <taxon>Fagaceae</taxon>
        <taxon>Lithocarpus</taxon>
    </lineage>
</organism>
<dbReference type="EMBL" id="JAZDWU010000002">
    <property type="protein sequence ID" value="KAL0011113.1"/>
    <property type="molecule type" value="Genomic_DNA"/>
</dbReference>
<reference evidence="4 5" key="1">
    <citation type="submission" date="2024-01" db="EMBL/GenBank/DDBJ databases">
        <title>A telomere-to-telomere, gap-free genome of sweet tea (Lithocarpus litseifolius).</title>
        <authorList>
            <person name="Zhou J."/>
        </authorList>
    </citation>
    <scope>NUCLEOTIDE SEQUENCE [LARGE SCALE GENOMIC DNA]</scope>
    <source>
        <strain evidence="4">Zhou-2022a</strain>
        <tissue evidence="4">Leaf</tissue>
    </source>
</reference>
<feature type="domain" description="Amidase" evidence="2">
    <location>
        <begin position="12"/>
        <end position="243"/>
    </location>
</feature>
<dbReference type="Gene3D" id="3.90.1300.10">
    <property type="entry name" value="Amidase signature (AS) domain"/>
    <property type="match status" value="1"/>
</dbReference>
<keyword evidence="1" id="KW-0812">Transmembrane</keyword>
<dbReference type="InterPro" id="IPR054179">
    <property type="entry name" value="PSD13_N"/>
</dbReference>
<dbReference type="PANTHER" id="PTHR46310">
    <property type="entry name" value="AMIDASE 1"/>
    <property type="match status" value="1"/>
</dbReference>
<dbReference type="Pfam" id="PF01425">
    <property type="entry name" value="Amidase"/>
    <property type="match status" value="1"/>
</dbReference>
<evidence type="ECO:0008006" key="6">
    <source>
        <dbReference type="Google" id="ProtNLM"/>
    </source>
</evidence>
<keyword evidence="1" id="KW-1133">Transmembrane helix</keyword>
<evidence type="ECO:0000259" key="3">
    <source>
        <dbReference type="Pfam" id="PF22037"/>
    </source>
</evidence>
<keyword evidence="5" id="KW-1185">Reference proteome</keyword>
<feature type="transmembrane region" description="Helical" evidence="1">
    <location>
        <begin position="139"/>
        <end position="163"/>
    </location>
</feature>
<comment type="caution">
    <text evidence="4">The sequence shown here is derived from an EMBL/GenBank/DDBJ whole genome shotgun (WGS) entry which is preliminary data.</text>
</comment>
<sequence>MPSDPLKFVIFVGTDTIGRVRIPASFCGILGFRPSHGAVSMIGVLRNSQSLDTVGCSARDPSILHRVGHVLLKLNSVEPRRARHLIFADDLFQFSKVPTQKTLNVVNKAIENLSGYQPPKHTNFGQYIGSCSLFMVSIFVYYCSLVDVLVCFSLTTMMCAHVFRYEFKTNHEEWVNLVKPKLGPNVSDRVLAAINTTHKNMKFLYKVRTEMRAALQNLLKDDGILVIPTVADSPLKLNTKKGLSAEFHDRIFALSSIASISGCCQFLSGDFDFASEKEAAIKYLEGVIEKLKATREQRIEEPILDSMTDIDPTVYASYYWVSTQYYKFRQEFSEFYKRKIDEV</sequence>